<reference evidence="3 4" key="2">
    <citation type="journal article" date="2018" name="Nature">
        <title>Mutant phenotypes for thousands of bacterial genes of unknown function.</title>
        <authorList>
            <person name="Price M.N."/>
            <person name="Wetmore K.M."/>
            <person name="Waters R.J."/>
            <person name="Callaghan M."/>
            <person name="Ray J."/>
            <person name="Liu H."/>
            <person name="Kuehl J.V."/>
            <person name="Melnyk R.A."/>
            <person name="Lamson J.S."/>
            <person name="Suh Y."/>
            <person name="Carlson H.K."/>
            <person name="Esquivel Z."/>
            <person name="Sadeeshkumar H."/>
            <person name="Chakraborty R."/>
            <person name="Zane G.M."/>
            <person name="Rubin B.E."/>
            <person name="Wall J.D."/>
            <person name="Visel A."/>
            <person name="Bristow J."/>
            <person name="Blow M.J."/>
            <person name="Arkin A.P."/>
            <person name="Deutschbauer A.M."/>
        </authorList>
    </citation>
    <scope>NUCLEOTIDE SEQUENCE [LARGE SCALE GENOMIC DNA]</scope>
    <source>
        <strain evidence="3 4">FW300-N2E3</strain>
    </source>
</reference>
<keyword evidence="2" id="KW-0732">Signal</keyword>
<evidence type="ECO:0000256" key="2">
    <source>
        <dbReference type="SAM" id="SignalP"/>
    </source>
</evidence>
<name>A0A0N9VZY6_PSEFL</name>
<evidence type="ECO:0008006" key="5">
    <source>
        <dbReference type="Google" id="ProtNLM"/>
    </source>
</evidence>
<gene>
    <name evidence="3" type="ORF">AO353_25930</name>
</gene>
<evidence type="ECO:0000313" key="3">
    <source>
        <dbReference type="EMBL" id="ALI04336.1"/>
    </source>
</evidence>
<protein>
    <recommendedName>
        <fullName evidence="5">Lipoprotein</fullName>
    </recommendedName>
</protein>
<dbReference type="PROSITE" id="PS51257">
    <property type="entry name" value="PROKAR_LIPOPROTEIN"/>
    <property type="match status" value="1"/>
</dbReference>
<evidence type="ECO:0000256" key="1">
    <source>
        <dbReference type="SAM" id="MobiDB-lite"/>
    </source>
</evidence>
<feature type="signal peptide" evidence="2">
    <location>
        <begin position="1"/>
        <end position="19"/>
    </location>
</feature>
<evidence type="ECO:0000313" key="4">
    <source>
        <dbReference type="Proteomes" id="UP000066487"/>
    </source>
</evidence>
<feature type="chain" id="PRO_5006039723" description="Lipoprotein" evidence="2">
    <location>
        <begin position="20"/>
        <end position="185"/>
    </location>
</feature>
<dbReference type="Proteomes" id="UP000066487">
    <property type="component" value="Chromosome"/>
</dbReference>
<accession>A0A0N9VZY6</accession>
<feature type="region of interest" description="Disordered" evidence="1">
    <location>
        <begin position="165"/>
        <end position="185"/>
    </location>
</feature>
<dbReference type="EMBL" id="CP012830">
    <property type="protein sequence ID" value="ALI04336.1"/>
    <property type="molecule type" value="Genomic_DNA"/>
</dbReference>
<proteinExistence type="predicted"/>
<dbReference type="AlphaFoldDB" id="A0A0N9VZY6"/>
<organism evidence="3 4">
    <name type="scientific">Pseudomonas fluorescens</name>
    <dbReference type="NCBI Taxonomy" id="294"/>
    <lineage>
        <taxon>Bacteria</taxon>
        <taxon>Pseudomonadati</taxon>
        <taxon>Pseudomonadota</taxon>
        <taxon>Gammaproteobacteria</taxon>
        <taxon>Pseudomonadales</taxon>
        <taxon>Pseudomonadaceae</taxon>
        <taxon>Pseudomonas</taxon>
    </lineage>
</organism>
<sequence>MRQFSLGISLALFCVHTFAAPPQIISVVSCELAGPRNTVELLRGSPIVDSYIYNIRHTQKNRLIFGTQDASRGTSVQWQCASNQSNINVLVVSGEFTSNYLQGALFYYDPKTGQIERVDFAERNRPRWVQMSEQGARVIFENTGNESSHKYLVYGKGDTYLELDELPPASDENGGPLIELHGPQP</sequence>
<reference evidence="4" key="1">
    <citation type="submission" date="2015-09" db="EMBL/GenBank/DDBJ databases">
        <title>Whole genome sequence of Pseudomonas fluorescens FW300-N2E3.</title>
        <authorList>
            <person name="Ray J."/>
            <person name="Melnyk R."/>
            <person name="Deutschbauer A."/>
        </authorList>
    </citation>
    <scope>NUCLEOTIDE SEQUENCE [LARGE SCALE GENOMIC DNA]</scope>
    <source>
        <strain evidence="4">FW300-N2E3</strain>
    </source>
</reference>